<dbReference type="AlphaFoldDB" id="A0A812D3G9"/>
<keyword evidence="1" id="KW-0413">Isomerase</keyword>
<organism evidence="1 2">
    <name type="scientific">Acanthosepion pharaonis</name>
    <name type="common">Pharaoh cuttlefish</name>
    <name type="synonym">Sepia pharaonis</name>
    <dbReference type="NCBI Taxonomy" id="158019"/>
    <lineage>
        <taxon>Eukaryota</taxon>
        <taxon>Metazoa</taxon>
        <taxon>Spiralia</taxon>
        <taxon>Lophotrochozoa</taxon>
        <taxon>Mollusca</taxon>
        <taxon>Cephalopoda</taxon>
        <taxon>Coleoidea</taxon>
        <taxon>Decapodiformes</taxon>
        <taxon>Sepiida</taxon>
        <taxon>Sepiina</taxon>
        <taxon>Sepiidae</taxon>
        <taxon>Acanthosepion</taxon>
    </lineage>
</organism>
<dbReference type="EC" id="5.2.1.8" evidence="1"/>
<comment type="caution">
    <text evidence="1">The sequence shown here is derived from an EMBL/GenBank/DDBJ whole genome shotgun (WGS) entry which is preliminary data.</text>
</comment>
<protein>
    <submittedName>
        <fullName evidence="1">FKBP9_10</fullName>
        <ecNumber evidence="1">5.2.1.8</ecNumber>
    </submittedName>
</protein>
<dbReference type="Proteomes" id="UP000597762">
    <property type="component" value="Unassembled WGS sequence"/>
</dbReference>
<reference evidence="1" key="1">
    <citation type="submission" date="2021-01" db="EMBL/GenBank/DDBJ databases">
        <authorList>
            <person name="Li R."/>
            <person name="Bekaert M."/>
        </authorList>
    </citation>
    <scope>NUCLEOTIDE SEQUENCE</scope>
    <source>
        <strain evidence="1">Farmed</strain>
    </source>
</reference>
<dbReference type="GO" id="GO:0003755">
    <property type="term" value="F:peptidyl-prolyl cis-trans isomerase activity"/>
    <property type="evidence" value="ECO:0007669"/>
    <property type="project" value="UniProtKB-EC"/>
</dbReference>
<keyword evidence="2" id="KW-1185">Reference proteome</keyword>
<dbReference type="EMBL" id="CAHIKZ030002808">
    <property type="protein sequence ID" value="CAE1292492.1"/>
    <property type="molecule type" value="Genomic_DNA"/>
</dbReference>
<evidence type="ECO:0000313" key="2">
    <source>
        <dbReference type="Proteomes" id="UP000597762"/>
    </source>
</evidence>
<proteinExistence type="predicted"/>
<evidence type="ECO:0000313" key="1">
    <source>
        <dbReference type="EMBL" id="CAE1292492.1"/>
    </source>
</evidence>
<gene>
    <name evidence="1" type="ORF">SPHA_49297</name>
</gene>
<accession>A0A812D3G9</accession>
<sequence length="194" mass="22661">MFGHTPSFFFFIPSSYIPPDCSLKKQGYYHIWPQQTSFFFFIPLLLHSDCSLKNCLSRLSYHVTWPYQLHFLFFFIPLLLHSTRLFFEELSLQGYPIMLHGHTNFTSFSSLFPLLLHSTRLFFEELSLQGYPIMLHGHTNFTSFSSLFPSSYIPPDCSLKNCLCKAILSYYMAIPTSLPFLLYSPPPTFHQIVL</sequence>
<name>A0A812D3G9_ACAPH</name>